<dbReference type="AlphaFoldDB" id="A0A9P4TP53"/>
<gene>
    <name evidence="2" type="ORF">E8E13_011337</name>
</gene>
<dbReference type="PROSITE" id="PS50011">
    <property type="entry name" value="PROTEIN_KINASE_DOM"/>
    <property type="match status" value="1"/>
</dbReference>
<dbReference type="SMART" id="SM00220">
    <property type="entry name" value="S_TKc"/>
    <property type="match status" value="1"/>
</dbReference>
<evidence type="ECO:0000313" key="3">
    <source>
        <dbReference type="Proteomes" id="UP000801428"/>
    </source>
</evidence>
<comment type="caution">
    <text evidence="2">The sequence shown here is derived from an EMBL/GenBank/DDBJ whole genome shotgun (WGS) entry which is preliminary data.</text>
</comment>
<dbReference type="InterPro" id="IPR000719">
    <property type="entry name" value="Prot_kinase_dom"/>
</dbReference>
<protein>
    <recommendedName>
        <fullName evidence="1">Protein kinase domain-containing protein</fullName>
    </recommendedName>
</protein>
<accession>A0A9P4TP53</accession>
<proteinExistence type="predicted"/>
<organism evidence="2 3">
    <name type="scientific">Curvularia kusanoi</name>
    <name type="common">Cochliobolus kusanoi</name>
    <dbReference type="NCBI Taxonomy" id="90978"/>
    <lineage>
        <taxon>Eukaryota</taxon>
        <taxon>Fungi</taxon>
        <taxon>Dikarya</taxon>
        <taxon>Ascomycota</taxon>
        <taxon>Pezizomycotina</taxon>
        <taxon>Dothideomycetes</taxon>
        <taxon>Pleosporomycetidae</taxon>
        <taxon>Pleosporales</taxon>
        <taxon>Pleosporineae</taxon>
        <taxon>Pleosporaceae</taxon>
        <taxon>Curvularia</taxon>
    </lineage>
</organism>
<dbReference type="GO" id="GO:0004672">
    <property type="term" value="F:protein kinase activity"/>
    <property type="evidence" value="ECO:0007669"/>
    <property type="project" value="InterPro"/>
</dbReference>
<dbReference type="OrthoDB" id="310217at2759"/>
<evidence type="ECO:0000313" key="2">
    <source>
        <dbReference type="EMBL" id="KAF3009986.1"/>
    </source>
</evidence>
<keyword evidence="3" id="KW-1185">Reference proteome</keyword>
<dbReference type="GO" id="GO:0005524">
    <property type="term" value="F:ATP binding"/>
    <property type="evidence" value="ECO:0007669"/>
    <property type="project" value="InterPro"/>
</dbReference>
<dbReference type="InterPro" id="IPR011009">
    <property type="entry name" value="Kinase-like_dom_sf"/>
</dbReference>
<evidence type="ECO:0000259" key="1">
    <source>
        <dbReference type="PROSITE" id="PS50011"/>
    </source>
</evidence>
<reference evidence="2" key="1">
    <citation type="submission" date="2019-04" db="EMBL/GenBank/DDBJ databases">
        <title>Sequencing of skin fungus with MAO and IRED activity.</title>
        <authorList>
            <person name="Marsaioli A.J."/>
            <person name="Bonatto J.M.C."/>
            <person name="Reis Junior O."/>
        </authorList>
    </citation>
    <scope>NUCLEOTIDE SEQUENCE</scope>
    <source>
        <strain evidence="2">30M1</strain>
    </source>
</reference>
<dbReference type="EMBL" id="SWKU01000002">
    <property type="protein sequence ID" value="KAF3009986.1"/>
    <property type="molecule type" value="Genomic_DNA"/>
</dbReference>
<sequence>MSSVPLPDEYVYVAPAGKGANAAVQLCLPTVKVKRFIELDRQPSHPAFSSRMQNLKQSLVAVKVALPQDKSNLLASDVPSWITKKVHDKDELIKTEYEALSGIKDSTAVNAAVMRAYFPELKQTGPKTFRVGLEDRPCVVLEAIVPSVTLSDIRYSRERGVTENKLPAALTYQLLYCLGPALHFLRYEMKWTHRDIKDDNIILRPRMDKHGLPQFVLIDFGLARPVGSAQGFPDGRDFLRIVWGLSKEAEGEENQGWKIFCATIDELVKNLYTVAGETFQSTWKKLIEIADKERATRDGHAAKIQEIYENIVQREQKFENNDSDEHILREAVDKYRGSLT</sequence>
<dbReference type="Gene3D" id="1.10.510.10">
    <property type="entry name" value="Transferase(Phosphotransferase) domain 1"/>
    <property type="match status" value="1"/>
</dbReference>
<dbReference type="SUPFAM" id="SSF56112">
    <property type="entry name" value="Protein kinase-like (PK-like)"/>
    <property type="match status" value="1"/>
</dbReference>
<dbReference type="Proteomes" id="UP000801428">
    <property type="component" value="Unassembled WGS sequence"/>
</dbReference>
<feature type="domain" description="Protein kinase" evidence="1">
    <location>
        <begin position="10"/>
        <end position="340"/>
    </location>
</feature>
<name>A0A9P4TP53_CURKU</name>